<evidence type="ECO:0000313" key="2">
    <source>
        <dbReference type="Proteomes" id="UP000221216"/>
    </source>
</evidence>
<sequence length="96" mass="10681">MPPEDTLKPMRVLLSTLFHGLEPEHMQAALDLLDLPDNATVVAWDDSNVKRLAPPDISRNIDGYTYTRFFGSVDGVATRIVQVVDDLGGNLYLRIV</sequence>
<accession>A0A1W6JTK4</accession>
<gene>
    <name evidence="1" type="ORF">SppYZU05_51</name>
</gene>
<protein>
    <submittedName>
        <fullName evidence="1">Uncharacterized protein</fullName>
    </submittedName>
</protein>
<dbReference type="EMBL" id="KY709296">
    <property type="protein sequence ID" value="ARM70577.1"/>
    <property type="molecule type" value="Genomic_DNA"/>
</dbReference>
<reference evidence="1 2" key="1">
    <citation type="submission" date="2017-03" db="EMBL/GenBank/DDBJ databases">
        <title>Isolation of lytic bacteriophages infecting Shewanella putrefaciens and Shewanella baltica for biocontrol of fish and shrimp spoilage during chilled storage.</title>
        <authorList>
            <person name="Yang Z."/>
            <person name="Tao X."/>
            <person name="Gao L."/>
            <person name="Rao S."/>
        </authorList>
    </citation>
    <scope>NUCLEOTIDE SEQUENCE [LARGE SCALE GENOMIC DNA]</scope>
</reference>
<dbReference type="Proteomes" id="UP000221216">
    <property type="component" value="Segment"/>
</dbReference>
<organism evidence="1 2">
    <name type="scientific">Shewanella phage SppYZU05</name>
    <dbReference type="NCBI Taxonomy" id="1970795"/>
    <lineage>
        <taxon>Viruses</taxon>
        <taxon>Duplodnaviria</taxon>
        <taxon>Heunggongvirae</taxon>
        <taxon>Uroviricota</taxon>
        <taxon>Caudoviricetes</taxon>
        <taxon>Chaseviridae</taxon>
        <taxon>Nefertitivirinae</taxon>
        <taxon>Yushanvirus</taxon>
        <taxon>Yushanvirus SppYZU05</taxon>
    </lineage>
</organism>
<name>A0A1W6JTK4_9CAUD</name>
<evidence type="ECO:0000313" key="1">
    <source>
        <dbReference type="EMBL" id="ARM70577.1"/>
    </source>
</evidence>
<proteinExistence type="predicted"/>
<keyword evidence="2" id="KW-1185">Reference proteome</keyword>